<dbReference type="EMBL" id="MFUX01000003">
    <property type="protein sequence ID" value="OGI94954.1"/>
    <property type="molecule type" value="Genomic_DNA"/>
</dbReference>
<name>A0A1F6XLD2_9BACT</name>
<dbReference type="Proteomes" id="UP000176629">
    <property type="component" value="Unassembled WGS sequence"/>
</dbReference>
<evidence type="ECO:0000313" key="2">
    <source>
        <dbReference type="EMBL" id="OGI94954.1"/>
    </source>
</evidence>
<sequence>MTSQFKKFLLIITSIIIGCGSFVLLANIVINSGSDNFNAGPAFGILFVPISIIIMFVSYKLLKKVFSSK</sequence>
<evidence type="ECO:0000256" key="1">
    <source>
        <dbReference type="SAM" id="Phobius"/>
    </source>
</evidence>
<keyword evidence="1" id="KW-0812">Transmembrane</keyword>
<evidence type="ECO:0000313" key="3">
    <source>
        <dbReference type="Proteomes" id="UP000176629"/>
    </source>
</evidence>
<protein>
    <submittedName>
        <fullName evidence="2">Uncharacterized protein</fullName>
    </submittedName>
</protein>
<dbReference type="STRING" id="1801773.A3A03_02150"/>
<organism evidence="2 3">
    <name type="scientific">Candidatus Nomurabacteria bacterium RIFCSPLOWO2_01_FULL_40_18</name>
    <dbReference type="NCBI Taxonomy" id="1801773"/>
    <lineage>
        <taxon>Bacteria</taxon>
        <taxon>Candidatus Nomuraibacteriota</taxon>
    </lineage>
</organism>
<feature type="transmembrane region" description="Helical" evidence="1">
    <location>
        <begin position="42"/>
        <end position="62"/>
    </location>
</feature>
<dbReference type="AlphaFoldDB" id="A0A1F6XLD2"/>
<proteinExistence type="predicted"/>
<reference evidence="2 3" key="1">
    <citation type="journal article" date="2016" name="Nat. Commun.">
        <title>Thousands of microbial genomes shed light on interconnected biogeochemical processes in an aquifer system.</title>
        <authorList>
            <person name="Anantharaman K."/>
            <person name="Brown C.T."/>
            <person name="Hug L.A."/>
            <person name="Sharon I."/>
            <person name="Castelle C.J."/>
            <person name="Probst A.J."/>
            <person name="Thomas B.C."/>
            <person name="Singh A."/>
            <person name="Wilkins M.J."/>
            <person name="Karaoz U."/>
            <person name="Brodie E.L."/>
            <person name="Williams K.H."/>
            <person name="Hubbard S.S."/>
            <person name="Banfield J.F."/>
        </authorList>
    </citation>
    <scope>NUCLEOTIDE SEQUENCE [LARGE SCALE GENOMIC DNA]</scope>
</reference>
<accession>A0A1F6XLD2</accession>
<keyword evidence="1" id="KW-1133">Transmembrane helix</keyword>
<comment type="caution">
    <text evidence="2">The sequence shown here is derived from an EMBL/GenBank/DDBJ whole genome shotgun (WGS) entry which is preliminary data.</text>
</comment>
<feature type="transmembrane region" description="Helical" evidence="1">
    <location>
        <begin position="7"/>
        <end position="30"/>
    </location>
</feature>
<dbReference type="PROSITE" id="PS51257">
    <property type="entry name" value="PROKAR_LIPOPROTEIN"/>
    <property type="match status" value="1"/>
</dbReference>
<gene>
    <name evidence="2" type="ORF">A3A03_02150</name>
</gene>
<keyword evidence="1" id="KW-0472">Membrane</keyword>